<organism evidence="1 2">
    <name type="scientific">Devosia soli</name>
    <dbReference type="NCBI Taxonomy" id="361041"/>
    <lineage>
        <taxon>Bacteria</taxon>
        <taxon>Pseudomonadati</taxon>
        <taxon>Pseudomonadota</taxon>
        <taxon>Alphaproteobacteria</taxon>
        <taxon>Hyphomicrobiales</taxon>
        <taxon>Devosiaceae</taxon>
        <taxon>Devosia</taxon>
    </lineage>
</organism>
<proteinExistence type="predicted"/>
<dbReference type="EMBL" id="LAJG01000042">
    <property type="protein sequence ID" value="KKB76446.1"/>
    <property type="molecule type" value="Genomic_DNA"/>
</dbReference>
<gene>
    <name evidence="1" type="ORF">VW35_16715</name>
</gene>
<comment type="caution">
    <text evidence="1">The sequence shown here is derived from an EMBL/GenBank/DDBJ whole genome shotgun (WGS) entry which is preliminary data.</text>
</comment>
<dbReference type="AlphaFoldDB" id="A0A0F5L1Z5"/>
<evidence type="ECO:0008006" key="3">
    <source>
        <dbReference type="Google" id="ProtNLM"/>
    </source>
</evidence>
<dbReference type="Gene3D" id="3.40.50.450">
    <property type="match status" value="1"/>
</dbReference>
<name>A0A0F5L1Z5_9HYPH</name>
<dbReference type="RefSeq" id="WP_046144239.1">
    <property type="nucleotide sequence ID" value="NZ_LAJG01000042.1"/>
</dbReference>
<evidence type="ECO:0000313" key="2">
    <source>
        <dbReference type="Proteomes" id="UP000033514"/>
    </source>
</evidence>
<dbReference type="PATRIC" id="fig|361041.3.peg.2745"/>
<evidence type="ECO:0000313" key="1">
    <source>
        <dbReference type="EMBL" id="KKB76446.1"/>
    </source>
</evidence>
<dbReference type="Proteomes" id="UP000033514">
    <property type="component" value="Unassembled WGS sequence"/>
</dbReference>
<dbReference type="SUPFAM" id="SSF102405">
    <property type="entry name" value="MCP/YpsA-like"/>
    <property type="match status" value="1"/>
</dbReference>
<reference evidence="1 2" key="1">
    <citation type="submission" date="2015-03" db="EMBL/GenBank/DDBJ databases">
        <authorList>
            <person name="Hassan Y.I."/>
            <person name="Lepp D."/>
            <person name="Zhou T."/>
        </authorList>
    </citation>
    <scope>NUCLEOTIDE SEQUENCE [LARGE SCALE GENOMIC DNA]</scope>
    <source>
        <strain evidence="1 2">GH2-10</strain>
    </source>
</reference>
<dbReference type="STRING" id="361041.VW35_16715"/>
<keyword evidence="2" id="KW-1185">Reference proteome</keyword>
<dbReference type="OrthoDB" id="7947920at2"/>
<sequence length="184" mass="19394">MAELARNNPVIGIFASDKGPGDPERASLMTQAGTLFAKRGAHLVCLWENGAGPLPLMTAAQTAGGSVSILADSSEGLPPTLAQVPVTVVPDAAARHARLAEEVQVLVALPGSLASASALFGAWSARGMTRPVVMLNRHKAFEVIKGFAGDVLSHALPGYDKNIQFSDTVDDLWNKVSWVLEQKR</sequence>
<accession>A0A0F5L1Z5</accession>
<protein>
    <recommendedName>
        <fullName evidence="3">AMP nucleosidase</fullName>
    </recommendedName>
</protein>